<dbReference type="SUPFAM" id="SSF54403">
    <property type="entry name" value="Cystatin/monellin"/>
    <property type="match status" value="1"/>
</dbReference>
<dbReference type="Gene3D" id="3.10.450.10">
    <property type="match status" value="1"/>
</dbReference>
<dbReference type="GO" id="GO:0004869">
    <property type="term" value="F:cysteine-type endopeptidase inhibitor activity"/>
    <property type="evidence" value="ECO:0007669"/>
    <property type="project" value="InterPro"/>
</dbReference>
<dbReference type="CDD" id="cd00042">
    <property type="entry name" value="CY"/>
    <property type="match status" value="1"/>
</dbReference>
<organism evidence="5">
    <name type="scientific">Aquarana catesbeiana</name>
    <name type="common">American bullfrog</name>
    <name type="synonym">Rana catesbeiana</name>
    <dbReference type="NCBI Taxonomy" id="8400"/>
    <lineage>
        <taxon>Eukaryota</taxon>
        <taxon>Metazoa</taxon>
        <taxon>Chordata</taxon>
        <taxon>Craniata</taxon>
        <taxon>Vertebrata</taxon>
        <taxon>Euteleostomi</taxon>
        <taxon>Amphibia</taxon>
        <taxon>Batrachia</taxon>
        <taxon>Anura</taxon>
        <taxon>Neobatrachia</taxon>
        <taxon>Ranoidea</taxon>
        <taxon>Ranidae</taxon>
        <taxon>Aquarana</taxon>
    </lineage>
</organism>
<dbReference type="InterPro" id="IPR000010">
    <property type="entry name" value="Cystatin_dom"/>
</dbReference>
<dbReference type="SMART" id="SM00043">
    <property type="entry name" value="CY"/>
    <property type="match status" value="1"/>
</dbReference>
<dbReference type="FunFam" id="3.10.450.10:FF:000004">
    <property type="entry name" value="Cystatin C"/>
    <property type="match status" value="1"/>
</dbReference>
<dbReference type="InterPro" id="IPR018073">
    <property type="entry name" value="Prot_inh_cystat_CS"/>
</dbReference>
<dbReference type="Pfam" id="PF00031">
    <property type="entry name" value="Cystatin"/>
    <property type="match status" value="1"/>
</dbReference>
<evidence type="ECO:0000313" key="5">
    <source>
        <dbReference type="EMBL" id="ACO51951.1"/>
    </source>
</evidence>
<dbReference type="PROSITE" id="PS00287">
    <property type="entry name" value="CYSTATIN"/>
    <property type="match status" value="1"/>
</dbReference>
<proteinExistence type="evidence at transcript level"/>
<dbReference type="GO" id="GO:0005737">
    <property type="term" value="C:cytoplasm"/>
    <property type="evidence" value="ECO:0007669"/>
    <property type="project" value="TreeGrafter"/>
</dbReference>
<feature type="chain" id="PRO_5018701615" evidence="3">
    <location>
        <begin position="22"/>
        <end position="130"/>
    </location>
</feature>
<name>C1C4P1_AQUCT</name>
<evidence type="ECO:0000259" key="4">
    <source>
        <dbReference type="SMART" id="SM00043"/>
    </source>
</evidence>
<dbReference type="EMBL" id="BT081820">
    <property type="protein sequence ID" value="ACO51951.1"/>
    <property type="molecule type" value="mRNA"/>
</dbReference>
<keyword evidence="3" id="KW-0732">Signal</keyword>
<protein>
    <submittedName>
        <fullName evidence="5">Cystatin-C</fullName>
    </submittedName>
</protein>
<dbReference type="PANTHER" id="PTHR46186:SF18">
    <property type="entry name" value="CYSTATIN-LIKE"/>
    <property type="match status" value="1"/>
</dbReference>
<gene>
    <name evidence="5" type="primary">CYTC</name>
</gene>
<keyword evidence="2" id="KW-1015">Disulfide bond</keyword>
<dbReference type="GO" id="GO:0031982">
    <property type="term" value="C:vesicle"/>
    <property type="evidence" value="ECO:0007669"/>
    <property type="project" value="TreeGrafter"/>
</dbReference>
<dbReference type="MEROPS" id="I25.011"/>
<evidence type="ECO:0000256" key="1">
    <source>
        <dbReference type="ARBA" id="ARBA00009403"/>
    </source>
</evidence>
<sequence>MNMYWKVCIVLTLALFVQVHARAQRRKLGGWNEINEDNQGVQTALKFAKEEFNRNRNSGYIININKTKKLMRQVVSGSKYRMEVEVTMSSCNIDDTEPCLDEIHQTKICRFEVYSVPWKNQIDLLSSSCK</sequence>
<dbReference type="AlphaFoldDB" id="C1C4P1"/>
<dbReference type="SMR" id="C1C4P1"/>
<dbReference type="PANTHER" id="PTHR46186">
    <property type="entry name" value="CYSTATIN"/>
    <property type="match status" value="1"/>
</dbReference>
<accession>C1C4P1</accession>
<comment type="similarity">
    <text evidence="1">Belongs to the cystatin family.</text>
</comment>
<feature type="domain" description="Cystatin" evidence="4">
    <location>
        <begin position="26"/>
        <end position="130"/>
    </location>
</feature>
<feature type="signal peptide" evidence="3">
    <location>
        <begin position="1"/>
        <end position="21"/>
    </location>
</feature>
<evidence type="ECO:0000256" key="2">
    <source>
        <dbReference type="ARBA" id="ARBA00023157"/>
    </source>
</evidence>
<dbReference type="GO" id="GO:0005615">
    <property type="term" value="C:extracellular space"/>
    <property type="evidence" value="ECO:0007669"/>
    <property type="project" value="TreeGrafter"/>
</dbReference>
<dbReference type="InterPro" id="IPR046350">
    <property type="entry name" value="Cystatin_sf"/>
</dbReference>
<reference evidence="5" key="1">
    <citation type="submission" date="2009-04" db="EMBL/GenBank/DDBJ databases">
        <title>Rana catesbeiana ESTs and full-length cDNAs.</title>
        <authorList>
            <person name="Helbing C.C."/>
            <person name="Veldhoen N."/>
            <person name="Leong J."/>
            <person name="Koop B.F."/>
        </authorList>
    </citation>
    <scope>NUCLEOTIDE SEQUENCE</scope>
    <source>
        <tissue evidence="5">Mixed tissue</tissue>
    </source>
</reference>
<evidence type="ECO:0000256" key="3">
    <source>
        <dbReference type="SAM" id="SignalP"/>
    </source>
</evidence>